<dbReference type="InterPro" id="IPR053162">
    <property type="entry name" value="DnaD"/>
</dbReference>
<dbReference type="PANTHER" id="PTHR37293:SF5">
    <property type="entry name" value="DNA REPLICATION PROTEIN"/>
    <property type="match status" value="1"/>
</dbReference>
<dbReference type="InterPro" id="IPR034829">
    <property type="entry name" value="DnaD-like_sf"/>
</dbReference>
<protein>
    <submittedName>
        <fullName evidence="4">DnaD domain protein</fullName>
    </submittedName>
</protein>
<evidence type="ECO:0000256" key="1">
    <source>
        <dbReference type="ARBA" id="ARBA00093462"/>
    </source>
</evidence>
<dbReference type="Proteomes" id="UP000325295">
    <property type="component" value="Chromosome"/>
</dbReference>
<organism evidence="4 5">
    <name type="scientific">Paucilactobacillus nenjiangensis</name>
    <dbReference type="NCBI Taxonomy" id="1296540"/>
    <lineage>
        <taxon>Bacteria</taxon>
        <taxon>Bacillati</taxon>
        <taxon>Bacillota</taxon>
        <taxon>Bacilli</taxon>
        <taxon>Lactobacillales</taxon>
        <taxon>Lactobacillaceae</taxon>
        <taxon>Paucilactobacillus</taxon>
    </lineage>
</organism>
<feature type="region of interest" description="Disordered" evidence="2">
    <location>
        <begin position="253"/>
        <end position="286"/>
    </location>
</feature>
<keyword evidence="5" id="KW-1185">Reference proteome</keyword>
<dbReference type="NCBIfam" id="TIGR01446">
    <property type="entry name" value="DnaD_dom"/>
    <property type="match status" value="1"/>
</dbReference>
<dbReference type="InterPro" id="IPR006343">
    <property type="entry name" value="DnaB/C_C"/>
</dbReference>
<feature type="domain" description="DnaB/C C-terminal" evidence="3">
    <location>
        <begin position="179"/>
        <end position="248"/>
    </location>
</feature>
<dbReference type="Pfam" id="PF07261">
    <property type="entry name" value="DnaB_2"/>
    <property type="match status" value="1"/>
</dbReference>
<dbReference type="RefSeq" id="WP_150204137.1">
    <property type="nucleotide sequence ID" value="NZ_CP043939.1"/>
</dbReference>
<proteinExistence type="inferred from homology"/>
<name>A0A5P1X4J6_9LACO</name>
<reference evidence="4 5" key="1">
    <citation type="submission" date="2019-09" db="EMBL/GenBank/DDBJ databases">
        <title>Complete Genome Sequence of Lactobacillus nenjiangensis SH-Y15, isolated from sauerkraut.</title>
        <authorList>
            <person name="Yang H."/>
        </authorList>
    </citation>
    <scope>NUCLEOTIDE SEQUENCE [LARGE SCALE GENOMIC DNA]</scope>
    <source>
        <strain evidence="4 5">SH-Y15</strain>
    </source>
</reference>
<evidence type="ECO:0000313" key="4">
    <source>
        <dbReference type="EMBL" id="QER67599.1"/>
    </source>
</evidence>
<feature type="compositionally biased region" description="Basic and acidic residues" evidence="2">
    <location>
        <begin position="271"/>
        <end position="286"/>
    </location>
</feature>
<dbReference type="OrthoDB" id="3199595at2"/>
<evidence type="ECO:0000259" key="3">
    <source>
        <dbReference type="Pfam" id="PF07261"/>
    </source>
</evidence>
<sequence>MAMFRQFQTSFWSDNYVGDLSPNQKLLYIYILTNEKTTQCGVYEFSMRYAQLETGLDKAEIEQIINEFVKSGKIRYSKETNEILIINWLKHNSARSPKVAAVVDKEIRDIKTPEFESEVITRSQVLGYPIKTKLSSQDTVSIPYPYSIDSGTQYNIKEDKKNIKEVEVETDAPATADAYQIFQENFGMLNSFNSQSITEWIQDFGSDELVIEAMRRSALDNKGYRYAEGIMKKWVSTNIKTLDDVKAEDVLHERSKQSKNGRQQVIETIPDEFKDEYKPEHKKTSPEELAAIQEQMARLEKSKQ</sequence>
<dbReference type="SUPFAM" id="SSF158499">
    <property type="entry name" value="DnaD domain-like"/>
    <property type="match status" value="1"/>
</dbReference>
<dbReference type="Gene3D" id="1.10.10.630">
    <property type="entry name" value="DnaD domain-like"/>
    <property type="match status" value="1"/>
</dbReference>
<evidence type="ECO:0000313" key="5">
    <source>
        <dbReference type="Proteomes" id="UP000325295"/>
    </source>
</evidence>
<evidence type="ECO:0000256" key="2">
    <source>
        <dbReference type="SAM" id="MobiDB-lite"/>
    </source>
</evidence>
<dbReference type="EMBL" id="CP043939">
    <property type="protein sequence ID" value="QER67599.1"/>
    <property type="molecule type" value="Genomic_DNA"/>
</dbReference>
<dbReference type="PANTHER" id="PTHR37293">
    <property type="entry name" value="PHAGE REPLICATION PROTEIN-RELATED"/>
    <property type="match status" value="1"/>
</dbReference>
<comment type="similarity">
    <text evidence="1">Belongs to the DnaB/DnaD family.</text>
</comment>
<dbReference type="AlphaFoldDB" id="A0A5P1X4J6"/>
<accession>A0A5P1X4J6</accession>
<dbReference type="KEGG" id="lnn:F0161_06825"/>
<gene>
    <name evidence="4" type="ORF">F0161_06825</name>
</gene>